<dbReference type="PANTHER" id="PTHR24286">
    <property type="entry name" value="CYTOCHROME P450 26"/>
    <property type="match status" value="1"/>
</dbReference>
<gene>
    <name evidence="11" type="ORF">AARE701A_LOCUS12325</name>
</gene>
<dbReference type="GO" id="GO:0010268">
    <property type="term" value="P:brassinosteroid homeostasis"/>
    <property type="evidence" value="ECO:0007669"/>
    <property type="project" value="TreeGrafter"/>
</dbReference>
<protein>
    <recommendedName>
        <fullName evidence="13">Cytochrome P450</fullName>
    </recommendedName>
</protein>
<evidence type="ECO:0000256" key="5">
    <source>
        <dbReference type="ARBA" id="ARBA00022723"/>
    </source>
</evidence>
<dbReference type="GO" id="GO:0020037">
    <property type="term" value="F:heme binding"/>
    <property type="evidence" value="ECO:0007669"/>
    <property type="project" value="InterPro"/>
</dbReference>
<dbReference type="InterPro" id="IPR017972">
    <property type="entry name" value="Cyt_P450_CS"/>
</dbReference>
<evidence type="ECO:0000256" key="2">
    <source>
        <dbReference type="ARBA" id="ARBA00010617"/>
    </source>
</evidence>
<evidence type="ECO:0008006" key="13">
    <source>
        <dbReference type="Google" id="ProtNLM"/>
    </source>
</evidence>
<evidence type="ECO:0000256" key="1">
    <source>
        <dbReference type="ARBA" id="ARBA00004167"/>
    </source>
</evidence>
<sequence>MSYIWNVSICVTALVVLVITKWWYRWSNPKCNGKLPPGSMGFPIIGETIDFFKPHGLLEILPFVKNRMLRYGPLFRTNIFGTNTVVATDPDVIYEIFRQENKSFVFSLPDNFLKIFGKDNMLSEHGDAHKHAKQITLNFLGSEGLKHNMIRDMDRVTREELRSKASLGSFDVKEAVTSLIITHLTPKLISNLGSETQANLIESFKACNLDWFESFTSLSTWRSFYKAFSGRKAAMKVINDVFVSRKESGENHGDFLSTMLEDNLFNDKAIMDHIFVLPVAGKDAISTVVSLAVNFIAKNPKVLSELKREHMAILQNRDDEKSEITWEEYKHSMTFTNMVIKETLRMANVAPVMFRKALNDVEIKGKYYYYNTLTYSNIYSNIFAKWNILLVVMGRLITGYTIPAGWMVVVASSVIHYDHAIYENPFEFNPWRWEGKELLNGSKTFMVFGGGVRSCIGAEFARLQIAIFIHNLVTNYDFSMVQDCEVTRTPLPSFPNGVHINISHCPTN</sequence>
<evidence type="ECO:0000256" key="10">
    <source>
        <dbReference type="SAM" id="Phobius"/>
    </source>
</evidence>
<keyword evidence="9" id="KW-0503">Monooxygenase</keyword>
<dbReference type="Pfam" id="PF00067">
    <property type="entry name" value="p450"/>
    <property type="match status" value="2"/>
</dbReference>
<dbReference type="GO" id="GO:0004497">
    <property type="term" value="F:monooxygenase activity"/>
    <property type="evidence" value="ECO:0007669"/>
    <property type="project" value="UniProtKB-KW"/>
</dbReference>
<dbReference type="GO" id="GO:0016125">
    <property type="term" value="P:sterol metabolic process"/>
    <property type="evidence" value="ECO:0007669"/>
    <property type="project" value="TreeGrafter"/>
</dbReference>
<dbReference type="InterPro" id="IPR036396">
    <property type="entry name" value="Cyt_P450_sf"/>
</dbReference>
<dbReference type="GO" id="GO:0016020">
    <property type="term" value="C:membrane"/>
    <property type="evidence" value="ECO:0007669"/>
    <property type="project" value="UniProtKB-SubCell"/>
</dbReference>
<dbReference type="PRINTS" id="PR00463">
    <property type="entry name" value="EP450I"/>
</dbReference>
<dbReference type="Proteomes" id="UP000682877">
    <property type="component" value="Chromosome 5"/>
</dbReference>
<evidence type="ECO:0000313" key="12">
    <source>
        <dbReference type="Proteomes" id="UP000682877"/>
    </source>
</evidence>
<keyword evidence="12" id="KW-1185">Reference proteome</keyword>
<comment type="similarity">
    <text evidence="2 9">Belongs to the cytochrome P450 family.</text>
</comment>
<keyword evidence="3 8" id="KW-0349">Heme</keyword>
<dbReference type="InterPro" id="IPR001128">
    <property type="entry name" value="Cyt_P450"/>
</dbReference>
<dbReference type="GO" id="GO:0016705">
    <property type="term" value="F:oxidoreductase activity, acting on paired donors, with incorporation or reduction of molecular oxygen"/>
    <property type="evidence" value="ECO:0007669"/>
    <property type="project" value="InterPro"/>
</dbReference>
<dbReference type="EMBL" id="LR999455">
    <property type="protein sequence ID" value="CAE6073337.1"/>
    <property type="molecule type" value="Genomic_DNA"/>
</dbReference>
<reference evidence="11" key="1">
    <citation type="submission" date="2021-01" db="EMBL/GenBank/DDBJ databases">
        <authorList>
            <person name="Bezrukov I."/>
        </authorList>
    </citation>
    <scope>NUCLEOTIDE SEQUENCE</scope>
</reference>
<keyword evidence="6 10" id="KW-1133">Transmembrane helix</keyword>
<evidence type="ECO:0000256" key="6">
    <source>
        <dbReference type="ARBA" id="ARBA00022989"/>
    </source>
</evidence>
<dbReference type="AlphaFoldDB" id="A0A8S2AJS9"/>
<dbReference type="PROSITE" id="PS00086">
    <property type="entry name" value="CYTOCHROME_P450"/>
    <property type="match status" value="1"/>
</dbReference>
<dbReference type="GO" id="GO:0005506">
    <property type="term" value="F:iron ion binding"/>
    <property type="evidence" value="ECO:0007669"/>
    <property type="project" value="InterPro"/>
</dbReference>
<dbReference type="InterPro" id="IPR002401">
    <property type="entry name" value="Cyt_P450_E_grp-I"/>
</dbReference>
<keyword evidence="4 10" id="KW-0812">Transmembrane</keyword>
<organism evidence="11 12">
    <name type="scientific">Arabidopsis arenosa</name>
    <name type="common">Sand rock-cress</name>
    <name type="synonym">Cardaminopsis arenosa</name>
    <dbReference type="NCBI Taxonomy" id="38785"/>
    <lineage>
        <taxon>Eukaryota</taxon>
        <taxon>Viridiplantae</taxon>
        <taxon>Streptophyta</taxon>
        <taxon>Embryophyta</taxon>
        <taxon>Tracheophyta</taxon>
        <taxon>Spermatophyta</taxon>
        <taxon>Magnoliopsida</taxon>
        <taxon>eudicotyledons</taxon>
        <taxon>Gunneridae</taxon>
        <taxon>Pentapetalae</taxon>
        <taxon>rosids</taxon>
        <taxon>malvids</taxon>
        <taxon>Brassicales</taxon>
        <taxon>Brassicaceae</taxon>
        <taxon>Camelineae</taxon>
        <taxon>Arabidopsis</taxon>
    </lineage>
</organism>
<keyword evidence="7 8" id="KW-0408">Iron</keyword>
<dbReference type="CDD" id="cd11043">
    <property type="entry name" value="CYP90-like"/>
    <property type="match status" value="1"/>
</dbReference>
<comment type="cofactor">
    <cofactor evidence="8">
        <name>heme</name>
        <dbReference type="ChEBI" id="CHEBI:30413"/>
    </cofactor>
</comment>
<dbReference type="PRINTS" id="PR00385">
    <property type="entry name" value="P450"/>
</dbReference>
<evidence type="ECO:0000256" key="9">
    <source>
        <dbReference type="RuleBase" id="RU000461"/>
    </source>
</evidence>
<feature type="transmembrane region" description="Helical" evidence="10">
    <location>
        <begin position="6"/>
        <end position="24"/>
    </location>
</feature>
<evidence type="ECO:0000256" key="3">
    <source>
        <dbReference type="ARBA" id="ARBA00022617"/>
    </source>
</evidence>
<evidence type="ECO:0000313" key="11">
    <source>
        <dbReference type="EMBL" id="CAE6073337.1"/>
    </source>
</evidence>
<dbReference type="SUPFAM" id="SSF48264">
    <property type="entry name" value="Cytochrome P450"/>
    <property type="match status" value="1"/>
</dbReference>
<proteinExistence type="inferred from homology"/>
<keyword evidence="5 8" id="KW-0479">Metal-binding</keyword>
<keyword evidence="9" id="KW-0560">Oxidoreductase</keyword>
<evidence type="ECO:0000256" key="4">
    <source>
        <dbReference type="ARBA" id="ARBA00022692"/>
    </source>
</evidence>
<dbReference type="PANTHER" id="PTHR24286:SF305">
    <property type="entry name" value="CYTOCHROME P450 708A2"/>
    <property type="match status" value="1"/>
</dbReference>
<accession>A0A8S2AJS9</accession>
<keyword evidence="10" id="KW-0472">Membrane</keyword>
<comment type="subcellular location">
    <subcellularLocation>
        <location evidence="1">Membrane</location>
        <topology evidence="1">Single-pass membrane protein</topology>
    </subcellularLocation>
</comment>
<evidence type="ECO:0000256" key="7">
    <source>
        <dbReference type="ARBA" id="ARBA00023004"/>
    </source>
</evidence>
<dbReference type="GO" id="GO:0016132">
    <property type="term" value="P:brassinosteroid biosynthetic process"/>
    <property type="evidence" value="ECO:0007669"/>
    <property type="project" value="TreeGrafter"/>
</dbReference>
<name>A0A8S2AJS9_ARAAE</name>
<feature type="binding site" description="axial binding residue" evidence="8">
    <location>
        <position position="455"/>
    </location>
    <ligand>
        <name>heme</name>
        <dbReference type="ChEBI" id="CHEBI:30413"/>
    </ligand>
    <ligandPart>
        <name>Fe</name>
        <dbReference type="ChEBI" id="CHEBI:18248"/>
    </ligandPart>
</feature>
<evidence type="ECO:0000256" key="8">
    <source>
        <dbReference type="PIRSR" id="PIRSR602401-1"/>
    </source>
</evidence>
<dbReference type="Gene3D" id="1.10.630.10">
    <property type="entry name" value="Cytochrome P450"/>
    <property type="match status" value="2"/>
</dbReference>